<keyword evidence="5" id="KW-0560">Oxidoreductase</keyword>
<evidence type="ECO:0000256" key="4">
    <source>
        <dbReference type="ARBA" id="ARBA00022840"/>
    </source>
</evidence>
<dbReference type="UniPathway" id="UPA00326"/>
<dbReference type="InterPro" id="IPR013509">
    <property type="entry name" value="RNR_lsu_N"/>
</dbReference>
<dbReference type="GO" id="GO:0004748">
    <property type="term" value="F:ribonucleoside-diphosphate reductase activity, thioredoxin disulfide as acceptor"/>
    <property type="evidence" value="ECO:0007669"/>
    <property type="project" value="UniProtKB-EC"/>
</dbReference>
<evidence type="ECO:0000256" key="5">
    <source>
        <dbReference type="ARBA" id="ARBA00023002"/>
    </source>
</evidence>
<keyword evidence="4" id="KW-0067">ATP-binding</keyword>
<evidence type="ECO:0000256" key="1">
    <source>
        <dbReference type="ARBA" id="ARBA00010406"/>
    </source>
</evidence>
<dbReference type="EMBL" id="UINC01127498">
    <property type="protein sequence ID" value="SVD06654.1"/>
    <property type="molecule type" value="Genomic_DNA"/>
</dbReference>
<keyword evidence="3" id="KW-0547">Nucleotide-binding</keyword>
<dbReference type="Gene3D" id="3.20.70.20">
    <property type="match status" value="1"/>
</dbReference>
<dbReference type="InterPro" id="IPR000788">
    <property type="entry name" value="RNR_lg_C"/>
</dbReference>
<sequence length="308" mass="34606">MVEQKENLVRKRDGALEPLDYDKIHKMLEWCSNGLNVSVSETAISANIKIVNKISSRDIQQTLIKSAAEKISPEMPDYDIFAGRLLMIDMRKQVYQDIKPTPFLEYIKNHVDRKLYSSDILKKYTEEEITELGTFLDYDNDMNRGYASVVQLESKYLIKDVKDKDILLEMPQETFMIIPMVIFADENANGNGNRMNLVIDFYSALKNDEISLPTPIISGVRTQLKMFSSCCKIKMGDTAESILATEYATSLMTSQRAGIGIDMGLVRGVLAPVKQGTVKHTGALPILKAIESVSKQFTQNSLRTGATV</sequence>
<evidence type="ECO:0000259" key="7">
    <source>
        <dbReference type="PROSITE" id="PS51161"/>
    </source>
</evidence>
<feature type="non-terminal residue" evidence="8">
    <location>
        <position position="308"/>
    </location>
</feature>
<dbReference type="InterPro" id="IPR008926">
    <property type="entry name" value="RNR_R1-su_N"/>
</dbReference>
<dbReference type="GO" id="GO:0005971">
    <property type="term" value="C:ribonucleoside-diphosphate reductase complex"/>
    <property type="evidence" value="ECO:0007669"/>
    <property type="project" value="TreeGrafter"/>
</dbReference>
<dbReference type="PROSITE" id="PS51161">
    <property type="entry name" value="ATP_CONE"/>
    <property type="match status" value="1"/>
</dbReference>
<dbReference type="GO" id="GO:0009263">
    <property type="term" value="P:deoxyribonucleotide biosynthetic process"/>
    <property type="evidence" value="ECO:0007669"/>
    <property type="project" value="UniProtKB-KW"/>
</dbReference>
<accession>A0A382S9R9</accession>
<dbReference type="Pfam" id="PF02867">
    <property type="entry name" value="Ribonuc_red_lgC"/>
    <property type="match status" value="1"/>
</dbReference>
<comment type="similarity">
    <text evidence="1">Belongs to the ribonucleoside diphosphate reductase large chain family.</text>
</comment>
<evidence type="ECO:0000256" key="6">
    <source>
        <dbReference type="ARBA" id="ARBA00023116"/>
    </source>
</evidence>
<gene>
    <name evidence="8" type="ORF">METZ01_LOCUS359508</name>
</gene>
<evidence type="ECO:0000256" key="3">
    <source>
        <dbReference type="ARBA" id="ARBA00022741"/>
    </source>
</evidence>
<dbReference type="GO" id="GO:0005524">
    <property type="term" value="F:ATP binding"/>
    <property type="evidence" value="ECO:0007669"/>
    <property type="project" value="UniProtKB-KW"/>
</dbReference>
<feature type="domain" description="ATP-cone" evidence="7">
    <location>
        <begin position="7"/>
        <end position="96"/>
    </location>
</feature>
<dbReference type="AlphaFoldDB" id="A0A382S9R9"/>
<dbReference type="Pfam" id="PF00317">
    <property type="entry name" value="Ribonuc_red_lgN"/>
    <property type="match status" value="1"/>
</dbReference>
<organism evidence="8">
    <name type="scientific">marine metagenome</name>
    <dbReference type="NCBI Taxonomy" id="408172"/>
    <lineage>
        <taxon>unclassified sequences</taxon>
        <taxon>metagenomes</taxon>
        <taxon>ecological metagenomes</taxon>
    </lineage>
</organism>
<protein>
    <recommendedName>
        <fullName evidence="2">ribonucleoside-diphosphate reductase</fullName>
        <ecNumber evidence="2">1.17.4.1</ecNumber>
    </recommendedName>
</protein>
<name>A0A382S9R9_9ZZZZ</name>
<dbReference type="SUPFAM" id="SSF51998">
    <property type="entry name" value="PFL-like glycyl radical enzymes"/>
    <property type="match status" value="1"/>
</dbReference>
<dbReference type="EC" id="1.17.4.1" evidence="2"/>
<reference evidence="8" key="1">
    <citation type="submission" date="2018-05" db="EMBL/GenBank/DDBJ databases">
        <authorList>
            <person name="Lanie J.A."/>
            <person name="Ng W.-L."/>
            <person name="Kazmierczak K.M."/>
            <person name="Andrzejewski T.M."/>
            <person name="Davidsen T.M."/>
            <person name="Wayne K.J."/>
            <person name="Tettelin H."/>
            <person name="Glass J.I."/>
            <person name="Rusch D."/>
            <person name="Podicherti R."/>
            <person name="Tsui H.-C.T."/>
            <person name="Winkler M.E."/>
        </authorList>
    </citation>
    <scope>NUCLEOTIDE SEQUENCE</scope>
</reference>
<dbReference type="PANTHER" id="PTHR11573">
    <property type="entry name" value="RIBONUCLEOSIDE-DIPHOSPHATE REDUCTASE LARGE CHAIN"/>
    <property type="match status" value="1"/>
</dbReference>
<dbReference type="Pfam" id="PF03477">
    <property type="entry name" value="ATP-cone"/>
    <property type="match status" value="1"/>
</dbReference>
<keyword evidence="6" id="KW-0215">Deoxyribonucleotide synthesis</keyword>
<dbReference type="SUPFAM" id="SSF48168">
    <property type="entry name" value="R1 subunit of ribonucleotide reductase, N-terminal domain"/>
    <property type="match status" value="1"/>
</dbReference>
<evidence type="ECO:0000313" key="8">
    <source>
        <dbReference type="EMBL" id="SVD06654.1"/>
    </source>
</evidence>
<evidence type="ECO:0000256" key="2">
    <source>
        <dbReference type="ARBA" id="ARBA00012274"/>
    </source>
</evidence>
<dbReference type="PANTHER" id="PTHR11573:SF6">
    <property type="entry name" value="RIBONUCLEOSIDE-DIPHOSPHATE REDUCTASE LARGE SUBUNIT"/>
    <property type="match status" value="1"/>
</dbReference>
<dbReference type="InterPro" id="IPR039718">
    <property type="entry name" value="Rrm1"/>
</dbReference>
<proteinExistence type="inferred from homology"/>
<dbReference type="InterPro" id="IPR005144">
    <property type="entry name" value="ATP-cone_dom"/>
</dbReference>